<organism evidence="1 2">
    <name type="scientific">Desulfobacca acetoxidans (strain ATCC 700848 / DSM 11109 / ASRB2)</name>
    <dbReference type="NCBI Taxonomy" id="880072"/>
    <lineage>
        <taxon>Bacteria</taxon>
        <taxon>Pseudomonadati</taxon>
        <taxon>Thermodesulfobacteriota</taxon>
        <taxon>Desulfobaccia</taxon>
        <taxon>Desulfobaccales</taxon>
        <taxon>Desulfobaccaceae</taxon>
        <taxon>Desulfobacca</taxon>
    </lineage>
</organism>
<proteinExistence type="predicted"/>
<accession>F2NCX9</accession>
<dbReference type="STRING" id="880072.Desac_1712"/>
<reference evidence="2" key="2">
    <citation type="submission" date="2011-03" db="EMBL/GenBank/DDBJ databases">
        <title>The complete genome of Desulfobacca acetoxidans DSM 11109.</title>
        <authorList>
            <consortium name="US DOE Joint Genome Institute (JGI-PGF)"/>
            <person name="Lucas S."/>
            <person name="Copeland A."/>
            <person name="Lapidus A."/>
            <person name="Bruce D."/>
            <person name="Goodwin L."/>
            <person name="Pitluck S."/>
            <person name="Peters L."/>
            <person name="Kyrpides N."/>
            <person name="Mavromatis K."/>
            <person name="Ivanova N."/>
            <person name="Ovchinnikova G."/>
            <person name="Teshima H."/>
            <person name="Detter J.C."/>
            <person name="Han C."/>
            <person name="Land M."/>
            <person name="Hauser L."/>
            <person name="Markowitz V."/>
            <person name="Cheng J.-F."/>
            <person name="Hugenholtz P."/>
            <person name="Woyke T."/>
            <person name="Wu D."/>
            <person name="Spring S."/>
            <person name="Schueler E."/>
            <person name="Brambilla E."/>
            <person name="Klenk H.-P."/>
            <person name="Eisen J.A."/>
        </authorList>
    </citation>
    <scope>NUCLEOTIDE SEQUENCE [LARGE SCALE GENOMIC DNA]</scope>
    <source>
        <strain evidence="2">ATCC 700848 / DSM 11109 / ASRB2</strain>
    </source>
</reference>
<evidence type="ECO:0000313" key="1">
    <source>
        <dbReference type="EMBL" id="AEB09553.1"/>
    </source>
</evidence>
<dbReference type="PROSITE" id="PS51257">
    <property type="entry name" value="PROKAR_LIPOPROTEIN"/>
    <property type="match status" value="1"/>
</dbReference>
<keyword evidence="2" id="KW-1185">Reference proteome</keyword>
<dbReference type="RefSeq" id="WP_013706663.1">
    <property type="nucleotide sequence ID" value="NC_015388.1"/>
</dbReference>
<dbReference type="EMBL" id="CP002629">
    <property type="protein sequence ID" value="AEB09553.1"/>
    <property type="molecule type" value="Genomic_DNA"/>
</dbReference>
<dbReference type="Proteomes" id="UP000000483">
    <property type="component" value="Chromosome"/>
</dbReference>
<dbReference type="AlphaFoldDB" id="F2NCX9"/>
<sequence>MNKRRRFHFRGFYQSCLVVEVVVLLALLAAGCQAPSRENQELSSEAVQHTIDHWNPSFAKVIDFYGLHFPHGKTGDVAEAYVLLTNPADREKKLTVFEAQLKRLYKSDGQPQWHLTALVSHGLVGGQRLGWDNLMTPIQTAKTTP</sequence>
<dbReference type="HOGENOM" id="CLU_1783729_0_0_7"/>
<name>F2NCX9_DESAR</name>
<dbReference type="KEGG" id="dao:Desac_1712"/>
<evidence type="ECO:0000313" key="2">
    <source>
        <dbReference type="Proteomes" id="UP000000483"/>
    </source>
</evidence>
<gene>
    <name evidence="1" type="ordered locus">Desac_1712</name>
</gene>
<protein>
    <submittedName>
        <fullName evidence="1">Uncharacterized protein</fullName>
    </submittedName>
</protein>
<reference evidence="1 2" key="1">
    <citation type="journal article" date="2011" name="Stand. Genomic Sci.">
        <title>Complete genome sequence of the acetate-degrading sulfate reducer Desulfobacca acetoxidans type strain (ASRB2).</title>
        <authorList>
            <person name="Goker M."/>
            <person name="Teshima H."/>
            <person name="Lapidus A."/>
            <person name="Nolan M."/>
            <person name="Lucas S."/>
            <person name="Hammon N."/>
            <person name="Deshpande S."/>
            <person name="Cheng J.F."/>
            <person name="Tapia R."/>
            <person name="Han C."/>
            <person name="Goodwin L."/>
            <person name="Pitluck S."/>
            <person name="Huntemann M."/>
            <person name="Liolios K."/>
            <person name="Ivanova N."/>
            <person name="Pagani I."/>
            <person name="Mavromatis K."/>
            <person name="Ovchinikova G."/>
            <person name="Pati A."/>
            <person name="Chen A."/>
            <person name="Palaniappan K."/>
            <person name="Land M."/>
            <person name="Hauser L."/>
            <person name="Brambilla E.M."/>
            <person name="Rohde M."/>
            <person name="Spring S."/>
            <person name="Detter J.C."/>
            <person name="Woyke T."/>
            <person name="Bristow J."/>
            <person name="Eisen J.A."/>
            <person name="Markowitz V."/>
            <person name="Hugenholtz P."/>
            <person name="Kyrpides N.C."/>
            <person name="Klenk H.P."/>
        </authorList>
    </citation>
    <scope>NUCLEOTIDE SEQUENCE [LARGE SCALE GENOMIC DNA]</scope>
    <source>
        <strain evidence="2">ATCC 700848 / DSM 11109 / ASRB2</strain>
    </source>
</reference>